<evidence type="ECO:0000313" key="2">
    <source>
        <dbReference type="RefSeq" id="XP_059606136.1"/>
    </source>
</evidence>
<proteinExistence type="predicted"/>
<organism evidence="2">
    <name type="scientific">Aspergillus niger</name>
    <dbReference type="NCBI Taxonomy" id="5061"/>
    <lineage>
        <taxon>Eukaryota</taxon>
        <taxon>Fungi</taxon>
        <taxon>Dikarya</taxon>
        <taxon>Ascomycota</taxon>
        <taxon>Pezizomycotina</taxon>
        <taxon>Eurotiomycetes</taxon>
        <taxon>Eurotiomycetidae</taxon>
        <taxon>Eurotiales</taxon>
        <taxon>Aspergillaceae</taxon>
        <taxon>Aspergillus</taxon>
        <taxon>Aspergillus subgen. Circumdati</taxon>
    </lineage>
</organism>
<reference evidence="2" key="1">
    <citation type="submission" date="2025-02" db="EMBL/GenBank/DDBJ databases">
        <authorList>
            <consortium name="NCBI Genome Project"/>
        </authorList>
    </citation>
    <scope>NUCLEOTIDE SEQUENCE</scope>
</reference>
<feature type="transmembrane region" description="Helical" evidence="1">
    <location>
        <begin position="175"/>
        <end position="195"/>
    </location>
</feature>
<keyword evidence="1" id="KW-0472">Membrane</keyword>
<dbReference type="GeneID" id="84591277"/>
<keyword evidence="1" id="KW-1133">Transmembrane helix</keyword>
<dbReference type="AlphaFoldDB" id="A0AAJ8C176"/>
<feature type="transmembrane region" description="Helical" evidence="1">
    <location>
        <begin position="132"/>
        <end position="155"/>
    </location>
</feature>
<dbReference type="RefSeq" id="XP_059606136.1">
    <property type="nucleotide sequence ID" value="XM_059748235.1"/>
</dbReference>
<accession>A0AAJ8C176</accession>
<keyword evidence="1" id="KW-0812">Transmembrane</keyword>
<name>A0AAJ8C176_ASPNG</name>
<gene>
    <name evidence="2" type="ORF">An07g01600</name>
</gene>
<sequence length="220" mass="24167">MAGFGCVVRDDDLMYGSVDYLELRSRLGWDFRASGEAGRIGSLGLRGPSATYLLGLVSEMCMCVCVVPGVLISSSSQMHECGVLRRADRQPAASKRYTGIVQGETIHELYPRSLGRQFMKLLGAEPMMVRYLLLRVGEVVLRTITGIAAIVQFYIGDHSTRTPSVSGQCEISTVAIIVASVALWLLIVVAGRVPVRWYRIGDFRAGGMRRGHRYGIKHLS</sequence>
<protein>
    <submittedName>
        <fullName evidence="2">Uncharacterized protein</fullName>
    </submittedName>
</protein>
<reference evidence="2" key="2">
    <citation type="submission" date="2025-08" db="UniProtKB">
        <authorList>
            <consortium name="RefSeq"/>
        </authorList>
    </citation>
    <scope>IDENTIFICATION</scope>
</reference>
<dbReference type="VEuPathDB" id="FungiDB:An07g01600"/>
<evidence type="ECO:0000256" key="1">
    <source>
        <dbReference type="SAM" id="Phobius"/>
    </source>
</evidence>
<dbReference type="KEGG" id="ang:An07g01600"/>